<protein>
    <submittedName>
        <fullName evidence="1">Uncharacterized protein</fullName>
    </submittedName>
</protein>
<evidence type="ECO:0000313" key="2">
    <source>
        <dbReference type="Proteomes" id="UP000617743"/>
    </source>
</evidence>
<keyword evidence="2" id="KW-1185">Reference proteome</keyword>
<evidence type="ECO:0000313" key="1">
    <source>
        <dbReference type="EMBL" id="GGX13672.1"/>
    </source>
</evidence>
<organism evidence="1 2">
    <name type="scientific">Streptomyces lomondensis</name>
    <dbReference type="NCBI Taxonomy" id="68229"/>
    <lineage>
        <taxon>Bacteria</taxon>
        <taxon>Bacillati</taxon>
        <taxon>Actinomycetota</taxon>
        <taxon>Actinomycetes</taxon>
        <taxon>Kitasatosporales</taxon>
        <taxon>Streptomycetaceae</taxon>
        <taxon>Streptomyces</taxon>
    </lineage>
</organism>
<accession>A0ABQ2XEI5</accession>
<reference evidence="2" key="1">
    <citation type="journal article" date="2019" name="Int. J. Syst. Evol. Microbiol.">
        <title>The Global Catalogue of Microorganisms (GCM) 10K type strain sequencing project: providing services to taxonomists for standard genome sequencing and annotation.</title>
        <authorList>
            <consortium name="The Broad Institute Genomics Platform"/>
            <consortium name="The Broad Institute Genome Sequencing Center for Infectious Disease"/>
            <person name="Wu L."/>
            <person name="Ma J."/>
        </authorList>
    </citation>
    <scope>NUCLEOTIDE SEQUENCE [LARGE SCALE GENOMIC DNA]</scope>
    <source>
        <strain evidence="2">JCM 4866</strain>
    </source>
</reference>
<dbReference type="EMBL" id="BMWC01000007">
    <property type="protein sequence ID" value="GGX13672.1"/>
    <property type="molecule type" value="Genomic_DNA"/>
</dbReference>
<sequence length="93" mass="10884">MLVDEVEVEVLRQRRELPFLHPLLRVGPEAHLSQLDQFEVEAHSRGVTHTTYRRITEALNLNGSLREDLRQLLINSRPKQYDAPLWRITATTE</sequence>
<dbReference type="Proteomes" id="UP000617743">
    <property type="component" value="Unassembled WGS sequence"/>
</dbReference>
<proteinExistence type="predicted"/>
<comment type="caution">
    <text evidence="1">The sequence shown here is derived from an EMBL/GenBank/DDBJ whole genome shotgun (WGS) entry which is preliminary data.</text>
</comment>
<gene>
    <name evidence="1" type="ORF">GCM10010383_49650</name>
</gene>
<name>A0ABQ2XEI5_9ACTN</name>